<feature type="domain" description="HTH cro/C1-type" evidence="1">
    <location>
        <begin position="8"/>
        <end position="63"/>
    </location>
</feature>
<dbReference type="InterPro" id="IPR001387">
    <property type="entry name" value="Cro/C1-type_HTH"/>
</dbReference>
<dbReference type="SUPFAM" id="SSF47413">
    <property type="entry name" value="lambda repressor-like DNA-binding domains"/>
    <property type="match status" value="1"/>
</dbReference>
<evidence type="ECO:0000313" key="2">
    <source>
        <dbReference type="EMBL" id="KKL51687.1"/>
    </source>
</evidence>
<dbReference type="EMBL" id="LAZR01032159">
    <property type="protein sequence ID" value="KKL51687.1"/>
    <property type="molecule type" value="Genomic_DNA"/>
</dbReference>
<organism evidence="2">
    <name type="scientific">marine sediment metagenome</name>
    <dbReference type="NCBI Taxonomy" id="412755"/>
    <lineage>
        <taxon>unclassified sequences</taxon>
        <taxon>metagenomes</taxon>
        <taxon>ecological metagenomes</taxon>
    </lineage>
</organism>
<name>A0A0F9FKU4_9ZZZZ</name>
<dbReference type="Gene3D" id="1.10.260.40">
    <property type="entry name" value="lambda repressor-like DNA-binding domains"/>
    <property type="match status" value="1"/>
</dbReference>
<dbReference type="Pfam" id="PF01381">
    <property type="entry name" value="HTH_3"/>
    <property type="match status" value="1"/>
</dbReference>
<dbReference type="GO" id="GO:0003677">
    <property type="term" value="F:DNA binding"/>
    <property type="evidence" value="ECO:0007669"/>
    <property type="project" value="InterPro"/>
</dbReference>
<dbReference type="CDD" id="cd00093">
    <property type="entry name" value="HTH_XRE"/>
    <property type="match status" value="1"/>
</dbReference>
<protein>
    <recommendedName>
        <fullName evidence="1">HTH cro/C1-type domain-containing protein</fullName>
    </recommendedName>
</protein>
<accession>A0A0F9FKU4</accession>
<gene>
    <name evidence="2" type="ORF">LCGC14_2293020</name>
</gene>
<dbReference type="AlphaFoldDB" id="A0A0F9FKU4"/>
<dbReference type="SMART" id="SM00530">
    <property type="entry name" value="HTH_XRE"/>
    <property type="match status" value="1"/>
</dbReference>
<sequence>MKELAEAVTNLRKHKQLSKDDLSQLSGVSKSLIISIESATAKIVAPDVIRKLCAVLDTDHEYLLFLADRLDDSSTEDKDLVKVNRAEEKQELLRYLDFIHSDHTHGYL</sequence>
<reference evidence="2" key="1">
    <citation type="journal article" date="2015" name="Nature">
        <title>Complex archaea that bridge the gap between prokaryotes and eukaryotes.</title>
        <authorList>
            <person name="Spang A."/>
            <person name="Saw J.H."/>
            <person name="Jorgensen S.L."/>
            <person name="Zaremba-Niedzwiedzka K."/>
            <person name="Martijn J."/>
            <person name="Lind A.E."/>
            <person name="van Eijk R."/>
            <person name="Schleper C."/>
            <person name="Guy L."/>
            <person name="Ettema T.J."/>
        </authorList>
    </citation>
    <scope>NUCLEOTIDE SEQUENCE</scope>
</reference>
<proteinExistence type="predicted"/>
<evidence type="ECO:0000259" key="1">
    <source>
        <dbReference type="PROSITE" id="PS50943"/>
    </source>
</evidence>
<dbReference type="InterPro" id="IPR010982">
    <property type="entry name" value="Lambda_DNA-bd_dom_sf"/>
</dbReference>
<comment type="caution">
    <text evidence="2">The sequence shown here is derived from an EMBL/GenBank/DDBJ whole genome shotgun (WGS) entry which is preliminary data.</text>
</comment>
<dbReference type="PROSITE" id="PS50943">
    <property type="entry name" value="HTH_CROC1"/>
    <property type="match status" value="1"/>
</dbReference>